<organism evidence="1 2">
    <name type="scientific">Scutellospora calospora</name>
    <dbReference type="NCBI Taxonomy" id="85575"/>
    <lineage>
        <taxon>Eukaryota</taxon>
        <taxon>Fungi</taxon>
        <taxon>Fungi incertae sedis</taxon>
        <taxon>Mucoromycota</taxon>
        <taxon>Glomeromycotina</taxon>
        <taxon>Glomeromycetes</taxon>
        <taxon>Diversisporales</taxon>
        <taxon>Gigasporaceae</taxon>
        <taxon>Scutellospora</taxon>
    </lineage>
</organism>
<proteinExistence type="predicted"/>
<sequence length="161" mass="18559">MLVCPSNDLLLQNDGRNARSSSNDLLLQNNDQILAINNPLHNFYQSSSEFNLNLEEPMSTYQECENNSENCNDFDDNLEVDKFGNRLEYENELVDSLEYEDKLVNSLESGNEFEGGLSEDEFMTRLEYDDKNILEIYDNYDNGSESDSYISTTYTSSMDNE</sequence>
<gene>
    <name evidence="1" type="ORF">SCALOS_LOCUS1052</name>
</gene>
<comment type="caution">
    <text evidence="1">The sequence shown here is derived from an EMBL/GenBank/DDBJ whole genome shotgun (WGS) entry which is preliminary data.</text>
</comment>
<feature type="non-terminal residue" evidence="1">
    <location>
        <position position="161"/>
    </location>
</feature>
<reference evidence="1" key="1">
    <citation type="submission" date="2021-06" db="EMBL/GenBank/DDBJ databases">
        <authorList>
            <person name="Kallberg Y."/>
            <person name="Tangrot J."/>
            <person name="Rosling A."/>
        </authorList>
    </citation>
    <scope>NUCLEOTIDE SEQUENCE</scope>
    <source>
        <strain evidence="1">AU212A</strain>
    </source>
</reference>
<evidence type="ECO:0000313" key="1">
    <source>
        <dbReference type="EMBL" id="CAG8448258.1"/>
    </source>
</evidence>
<keyword evidence="2" id="KW-1185">Reference proteome</keyword>
<dbReference type="EMBL" id="CAJVPM010000625">
    <property type="protein sequence ID" value="CAG8448258.1"/>
    <property type="molecule type" value="Genomic_DNA"/>
</dbReference>
<name>A0ACA9K3Y6_9GLOM</name>
<dbReference type="Proteomes" id="UP000789860">
    <property type="component" value="Unassembled WGS sequence"/>
</dbReference>
<evidence type="ECO:0000313" key="2">
    <source>
        <dbReference type="Proteomes" id="UP000789860"/>
    </source>
</evidence>
<protein>
    <submittedName>
        <fullName evidence="1">11567_t:CDS:1</fullName>
    </submittedName>
</protein>
<accession>A0ACA9K3Y6</accession>